<gene>
    <name evidence="4" type="primary">LOC103057842</name>
</gene>
<accession>A0A9F5J689</accession>
<comment type="similarity">
    <text evidence="1">Belongs to the FAM178 family.</text>
</comment>
<dbReference type="GeneID" id="103057842"/>
<dbReference type="KEGG" id="pbi:103057842"/>
<evidence type="ECO:0000313" key="4">
    <source>
        <dbReference type="RefSeq" id="XP_025028128.1"/>
    </source>
</evidence>
<dbReference type="RefSeq" id="XP_025028128.1">
    <property type="nucleotide sequence ID" value="XM_025172360.1"/>
</dbReference>
<name>A0A9F5J689_PYTBI</name>
<sequence>MSLNPDVSANAFQALWEISAYQNIASDKVSTDLWCPELKDVTQAFYNFGACASALFPAGLVQHEFMSEILKFPEYPLHTADIKNEVFPEEAHFQLSLVTMLGDTFKFLTLCVTSHPHCYPDRQCLALLTLLCRVSLDKNLRKQPLMDLQQLLLVLLEGIQGWQEKLPELCRSLCHVSQHHHNLVAVVRLFPDATTRGRQLRRSLSLYFIMKLLGKMQMVPNSWQEEIQLQQLCDLLPLMKPACLKQALQKAQKLQEEPAKDQQETPTDLDHEACYLCYNLLVLANVVVGTEPASPREQ</sequence>
<evidence type="ECO:0000313" key="3">
    <source>
        <dbReference type="Proteomes" id="UP000695026"/>
    </source>
</evidence>
<evidence type="ECO:0000259" key="2">
    <source>
        <dbReference type="Pfam" id="PF14816"/>
    </source>
</evidence>
<dbReference type="Pfam" id="PF14816">
    <property type="entry name" value="CANIN"/>
    <property type="match status" value="1"/>
</dbReference>
<dbReference type="InterPro" id="IPR026161">
    <property type="entry name" value="FAM178"/>
</dbReference>
<dbReference type="OrthoDB" id="6158547at2759"/>
<dbReference type="InterPro" id="IPR044276">
    <property type="entry name" value="CANIN_dom"/>
</dbReference>
<dbReference type="AlphaFoldDB" id="A0A9F5J689"/>
<dbReference type="PANTHER" id="PTHR16046:SF11">
    <property type="entry name" value="PROTEIN FAM178B"/>
    <property type="match status" value="1"/>
</dbReference>
<proteinExistence type="inferred from homology"/>
<protein>
    <submittedName>
        <fullName evidence="4">Protein FAM178B-like</fullName>
    </submittedName>
</protein>
<dbReference type="PANTHER" id="PTHR16046">
    <property type="entry name" value="SMC5-SMC6 COMPLEX LOCALIZATION FACTOR 2"/>
    <property type="match status" value="1"/>
</dbReference>
<dbReference type="Proteomes" id="UP000695026">
    <property type="component" value="Unplaced"/>
</dbReference>
<feature type="domain" description="Coiled-coil SMC6 And NSE5 INteracting (CANIN)" evidence="2">
    <location>
        <begin position="1"/>
        <end position="216"/>
    </location>
</feature>
<reference evidence="4" key="1">
    <citation type="submission" date="2025-08" db="UniProtKB">
        <authorList>
            <consortium name="RefSeq"/>
        </authorList>
    </citation>
    <scope>IDENTIFICATION</scope>
    <source>
        <tissue evidence="4">Liver</tissue>
    </source>
</reference>
<keyword evidence="3" id="KW-1185">Reference proteome</keyword>
<evidence type="ECO:0000256" key="1">
    <source>
        <dbReference type="ARBA" id="ARBA00010311"/>
    </source>
</evidence>
<dbReference type="OMA" id="LWEISAY"/>
<organism evidence="3 4">
    <name type="scientific">Python bivittatus</name>
    <name type="common">Burmese python</name>
    <name type="synonym">Python molurus bivittatus</name>
    <dbReference type="NCBI Taxonomy" id="176946"/>
    <lineage>
        <taxon>Eukaryota</taxon>
        <taxon>Metazoa</taxon>
        <taxon>Chordata</taxon>
        <taxon>Craniata</taxon>
        <taxon>Vertebrata</taxon>
        <taxon>Euteleostomi</taxon>
        <taxon>Lepidosauria</taxon>
        <taxon>Squamata</taxon>
        <taxon>Bifurcata</taxon>
        <taxon>Unidentata</taxon>
        <taxon>Episquamata</taxon>
        <taxon>Toxicofera</taxon>
        <taxon>Serpentes</taxon>
        <taxon>Henophidia</taxon>
        <taxon>Pythonidae</taxon>
        <taxon>Python</taxon>
    </lineage>
</organism>
<feature type="non-terminal residue" evidence="4">
    <location>
        <position position="298"/>
    </location>
</feature>